<feature type="transmembrane region" description="Helical" evidence="7">
    <location>
        <begin position="212"/>
        <end position="230"/>
    </location>
</feature>
<dbReference type="PANTHER" id="PTHR33048">
    <property type="entry name" value="PTH11-LIKE INTEGRAL MEMBRANE PROTEIN (AFU_ORTHOLOGUE AFUA_5G11245)"/>
    <property type="match status" value="1"/>
</dbReference>
<dbReference type="EMBL" id="MU251251">
    <property type="protein sequence ID" value="KAG9255298.1"/>
    <property type="molecule type" value="Genomic_DNA"/>
</dbReference>
<dbReference type="InterPro" id="IPR052337">
    <property type="entry name" value="SAT4-like"/>
</dbReference>
<dbReference type="GO" id="GO:0016020">
    <property type="term" value="C:membrane"/>
    <property type="evidence" value="ECO:0007669"/>
    <property type="project" value="UniProtKB-SubCell"/>
</dbReference>
<feature type="region of interest" description="Disordered" evidence="6">
    <location>
        <begin position="284"/>
        <end position="305"/>
    </location>
</feature>
<evidence type="ECO:0000313" key="10">
    <source>
        <dbReference type="Proteomes" id="UP000887229"/>
    </source>
</evidence>
<dbReference type="RefSeq" id="XP_046119222.1">
    <property type="nucleotide sequence ID" value="XM_046259955.1"/>
</dbReference>
<evidence type="ECO:0000256" key="3">
    <source>
        <dbReference type="ARBA" id="ARBA00022989"/>
    </source>
</evidence>
<comment type="caution">
    <text evidence="9">The sequence shown here is derived from an EMBL/GenBank/DDBJ whole genome shotgun (WGS) entry which is preliminary data.</text>
</comment>
<name>A0A9P8CQ64_9HYPO</name>
<evidence type="ECO:0000313" key="9">
    <source>
        <dbReference type="EMBL" id="KAG9255298.1"/>
    </source>
</evidence>
<feature type="region of interest" description="Disordered" evidence="6">
    <location>
        <begin position="351"/>
        <end position="379"/>
    </location>
</feature>
<keyword evidence="2 7" id="KW-0812">Transmembrane</keyword>
<evidence type="ECO:0000256" key="1">
    <source>
        <dbReference type="ARBA" id="ARBA00004141"/>
    </source>
</evidence>
<comment type="subcellular location">
    <subcellularLocation>
        <location evidence="1">Membrane</location>
        <topology evidence="1">Multi-pass membrane protein</topology>
    </subcellularLocation>
</comment>
<feature type="transmembrane region" description="Helical" evidence="7">
    <location>
        <begin position="250"/>
        <end position="269"/>
    </location>
</feature>
<feature type="domain" description="Rhodopsin" evidence="8">
    <location>
        <begin position="33"/>
        <end position="274"/>
    </location>
</feature>
<protein>
    <recommendedName>
        <fullName evidence="8">Rhodopsin domain-containing protein</fullName>
    </recommendedName>
</protein>
<evidence type="ECO:0000259" key="8">
    <source>
        <dbReference type="Pfam" id="PF20684"/>
    </source>
</evidence>
<dbReference type="AlphaFoldDB" id="A0A9P8CQ64"/>
<keyword evidence="10" id="KW-1185">Reference proteome</keyword>
<dbReference type="InterPro" id="IPR049326">
    <property type="entry name" value="Rhodopsin_dom_fungi"/>
</dbReference>
<evidence type="ECO:0000256" key="4">
    <source>
        <dbReference type="ARBA" id="ARBA00023136"/>
    </source>
</evidence>
<sequence>MADDTIDLTAYNGDRLVSTVTVFLVLSWIAVGLRTYTRAWLMKNFQLDDWFMLLGQATFSTYAGFLYAGISEGIGTHNAAIKDDQQQVMALKWQALAIAFYILEMMFIKLSIGIFLLRVASQAVYVWILRISLVIISIWSTVIFFWNIFQCDPVSKQWDYRIETGKCVPPEALVMAAYALSAMTIVSDWLYALLPIPMVWNVRMSKQAKATVILILGLGIFASVATLVRLRYLPDMANLEDVLYAGTDAMVWTIIEPGLAIVASSLATIRPLLRAWRIRGFESTDDATDDSRRSGGGGALRLPPFQREVRPSAKVRPGQYGIQDIAITTLRSQLDQEENDHKDNVFVTHAPISEQTQEGNGSEDEWRRSEGATSMDSLCDLGTRNRRSMHPDSYAPGHGTHPVYLGMSGDGPDSYRGFGGSRLG</sequence>
<evidence type="ECO:0000256" key="6">
    <source>
        <dbReference type="SAM" id="MobiDB-lite"/>
    </source>
</evidence>
<dbReference type="Pfam" id="PF20684">
    <property type="entry name" value="Fung_rhodopsin"/>
    <property type="match status" value="1"/>
</dbReference>
<feature type="transmembrane region" description="Helical" evidence="7">
    <location>
        <begin position="90"/>
        <end position="117"/>
    </location>
</feature>
<dbReference type="OrthoDB" id="4682787at2759"/>
<feature type="transmembrane region" description="Helical" evidence="7">
    <location>
        <begin position="16"/>
        <end position="37"/>
    </location>
</feature>
<keyword evidence="3 7" id="KW-1133">Transmembrane helix</keyword>
<dbReference type="GeneID" id="70290858"/>
<gene>
    <name evidence="9" type="ORF">F5Z01DRAFT_46617</name>
</gene>
<evidence type="ECO:0000256" key="2">
    <source>
        <dbReference type="ARBA" id="ARBA00022692"/>
    </source>
</evidence>
<feature type="transmembrane region" description="Helical" evidence="7">
    <location>
        <begin position="124"/>
        <end position="149"/>
    </location>
</feature>
<dbReference type="PANTHER" id="PTHR33048:SF96">
    <property type="entry name" value="INTEGRAL MEMBRANE PROTEIN"/>
    <property type="match status" value="1"/>
</dbReference>
<reference evidence="9" key="1">
    <citation type="journal article" date="2021" name="IMA Fungus">
        <title>Genomic characterization of three marine fungi, including Emericellopsis atlantica sp. nov. with signatures of a generalist lifestyle and marine biomass degradation.</title>
        <authorList>
            <person name="Hagestad O.C."/>
            <person name="Hou L."/>
            <person name="Andersen J.H."/>
            <person name="Hansen E.H."/>
            <person name="Altermark B."/>
            <person name="Li C."/>
            <person name="Kuhnert E."/>
            <person name="Cox R.J."/>
            <person name="Crous P.W."/>
            <person name="Spatafora J.W."/>
            <person name="Lail K."/>
            <person name="Amirebrahimi M."/>
            <person name="Lipzen A."/>
            <person name="Pangilinan J."/>
            <person name="Andreopoulos W."/>
            <person name="Hayes R.D."/>
            <person name="Ng V."/>
            <person name="Grigoriev I.V."/>
            <person name="Jackson S.A."/>
            <person name="Sutton T.D.S."/>
            <person name="Dobson A.D.W."/>
            <person name="Rama T."/>
        </authorList>
    </citation>
    <scope>NUCLEOTIDE SEQUENCE</scope>
    <source>
        <strain evidence="9">TS7</strain>
    </source>
</reference>
<accession>A0A9P8CQ64</accession>
<proteinExistence type="inferred from homology"/>
<keyword evidence="4 7" id="KW-0472">Membrane</keyword>
<feature type="transmembrane region" description="Helical" evidence="7">
    <location>
        <begin position="178"/>
        <end position="200"/>
    </location>
</feature>
<evidence type="ECO:0000256" key="7">
    <source>
        <dbReference type="SAM" id="Phobius"/>
    </source>
</evidence>
<feature type="transmembrane region" description="Helical" evidence="7">
    <location>
        <begin position="49"/>
        <end position="70"/>
    </location>
</feature>
<comment type="similarity">
    <text evidence="5">Belongs to the SAT4 family.</text>
</comment>
<organism evidence="9 10">
    <name type="scientific">Emericellopsis atlantica</name>
    <dbReference type="NCBI Taxonomy" id="2614577"/>
    <lineage>
        <taxon>Eukaryota</taxon>
        <taxon>Fungi</taxon>
        <taxon>Dikarya</taxon>
        <taxon>Ascomycota</taxon>
        <taxon>Pezizomycotina</taxon>
        <taxon>Sordariomycetes</taxon>
        <taxon>Hypocreomycetidae</taxon>
        <taxon>Hypocreales</taxon>
        <taxon>Bionectriaceae</taxon>
        <taxon>Emericellopsis</taxon>
    </lineage>
</organism>
<evidence type="ECO:0000256" key="5">
    <source>
        <dbReference type="ARBA" id="ARBA00038359"/>
    </source>
</evidence>
<dbReference type="Proteomes" id="UP000887229">
    <property type="component" value="Unassembled WGS sequence"/>
</dbReference>